<accession>E7MP13</accession>
<name>E7MP13_9FIRM</name>
<sequence length="107" mass="12585">MKIYIVHENGGEYEDEWDNILGAFTTLEKAQELKDRKEKENDEYSEKVELACRVQNEEITLEQSGLSEEEYESYCECDFDDYVNYYITQITLDKESREESVNLNGAS</sequence>
<evidence type="ECO:0000313" key="2">
    <source>
        <dbReference type="Proteomes" id="UP000004097"/>
    </source>
</evidence>
<dbReference type="RefSeq" id="WP_006526101.1">
    <property type="nucleotide sequence ID" value="NZ_GL637664.1"/>
</dbReference>
<organism evidence="1 2">
    <name type="scientific">Solobacterium moorei F0204</name>
    <dbReference type="NCBI Taxonomy" id="706433"/>
    <lineage>
        <taxon>Bacteria</taxon>
        <taxon>Bacillati</taxon>
        <taxon>Bacillota</taxon>
        <taxon>Erysipelotrichia</taxon>
        <taxon>Erysipelotrichales</taxon>
        <taxon>Erysipelotrichaceae</taxon>
        <taxon>Solobacterium</taxon>
    </lineage>
</organism>
<dbReference type="STRING" id="706433.HMPREF9430_01284"/>
<protein>
    <submittedName>
        <fullName evidence="1">Uncharacterized protein</fullName>
    </submittedName>
</protein>
<evidence type="ECO:0000313" key="1">
    <source>
        <dbReference type="EMBL" id="EFW24194.1"/>
    </source>
</evidence>
<dbReference type="Proteomes" id="UP000004097">
    <property type="component" value="Unassembled WGS sequence"/>
</dbReference>
<comment type="caution">
    <text evidence="1">The sequence shown here is derived from an EMBL/GenBank/DDBJ whole genome shotgun (WGS) entry which is preliminary data.</text>
</comment>
<keyword evidence="2" id="KW-1185">Reference proteome</keyword>
<dbReference type="EMBL" id="AECQ01000027">
    <property type="protein sequence ID" value="EFW24194.1"/>
    <property type="molecule type" value="Genomic_DNA"/>
</dbReference>
<dbReference type="HOGENOM" id="CLU_2208322_0_0_9"/>
<reference evidence="1 2" key="1">
    <citation type="submission" date="2010-08" db="EMBL/GenBank/DDBJ databases">
        <authorList>
            <person name="Weinstock G."/>
            <person name="Sodergren E."/>
            <person name="Clifton S."/>
            <person name="Fulton L."/>
            <person name="Fulton B."/>
            <person name="Courtney L."/>
            <person name="Fronick C."/>
            <person name="Harrison M."/>
            <person name="Strong C."/>
            <person name="Farmer C."/>
            <person name="Delahaunty K."/>
            <person name="Markovic C."/>
            <person name="Hall O."/>
            <person name="Minx P."/>
            <person name="Tomlinson C."/>
            <person name="Mitreva M."/>
            <person name="Hou S."/>
            <person name="Chen J."/>
            <person name="Wollam A."/>
            <person name="Pepin K.H."/>
            <person name="Johnson M."/>
            <person name="Bhonagiri V."/>
            <person name="Zhang X."/>
            <person name="Suruliraj S."/>
            <person name="Warren W."/>
            <person name="Chinwalla A."/>
            <person name="Mardis E.R."/>
            <person name="Wilson R.K."/>
        </authorList>
    </citation>
    <scope>NUCLEOTIDE SEQUENCE [LARGE SCALE GENOMIC DNA]</scope>
    <source>
        <strain evidence="1 2">F0204</strain>
    </source>
</reference>
<proteinExistence type="predicted"/>
<gene>
    <name evidence="1" type="ORF">HMPREF9430_01284</name>
</gene>
<dbReference type="AlphaFoldDB" id="E7MP13"/>